<name>A0A1A9WFK6_9MUSC</name>
<protein>
    <submittedName>
        <fullName evidence="2">Uncharacterized protein</fullName>
    </submittedName>
</protein>
<evidence type="ECO:0000313" key="2">
    <source>
        <dbReference type="EnsemblMetazoa" id="GBRI017934-PA"/>
    </source>
</evidence>
<dbReference type="VEuPathDB" id="VectorBase:GBRI017934"/>
<dbReference type="AlphaFoldDB" id="A0A1A9WFK6"/>
<accession>A0A1A9WFK6</accession>
<dbReference type="Proteomes" id="UP000091820">
    <property type="component" value="Unassembled WGS sequence"/>
</dbReference>
<reference evidence="3" key="1">
    <citation type="submission" date="2014-03" db="EMBL/GenBank/DDBJ databases">
        <authorList>
            <person name="Aksoy S."/>
            <person name="Warren W."/>
            <person name="Wilson R.K."/>
        </authorList>
    </citation>
    <scope>NUCLEOTIDE SEQUENCE [LARGE SCALE GENOMIC DNA]</scope>
    <source>
        <strain evidence="3">IAEA</strain>
    </source>
</reference>
<organism evidence="2 3">
    <name type="scientific">Glossina brevipalpis</name>
    <dbReference type="NCBI Taxonomy" id="37001"/>
    <lineage>
        <taxon>Eukaryota</taxon>
        <taxon>Metazoa</taxon>
        <taxon>Ecdysozoa</taxon>
        <taxon>Arthropoda</taxon>
        <taxon>Hexapoda</taxon>
        <taxon>Insecta</taxon>
        <taxon>Pterygota</taxon>
        <taxon>Neoptera</taxon>
        <taxon>Endopterygota</taxon>
        <taxon>Diptera</taxon>
        <taxon>Brachycera</taxon>
        <taxon>Muscomorpha</taxon>
        <taxon>Hippoboscoidea</taxon>
        <taxon>Glossinidae</taxon>
        <taxon>Glossina</taxon>
    </lineage>
</organism>
<evidence type="ECO:0000256" key="1">
    <source>
        <dbReference type="SAM" id="MobiDB-lite"/>
    </source>
</evidence>
<feature type="compositionally biased region" description="Low complexity" evidence="1">
    <location>
        <begin position="59"/>
        <end position="71"/>
    </location>
</feature>
<keyword evidence="3" id="KW-1185">Reference proteome</keyword>
<feature type="region of interest" description="Disordered" evidence="1">
    <location>
        <begin position="41"/>
        <end position="75"/>
    </location>
</feature>
<proteinExistence type="predicted"/>
<dbReference type="EnsemblMetazoa" id="GBRI017934-RA">
    <property type="protein sequence ID" value="GBRI017934-PA"/>
    <property type="gene ID" value="GBRI017934"/>
</dbReference>
<sequence>MWFLVNIYGCNEGKDNFNISPLTGDGVYTMQFSFQGNEKQKTSIGFSDNNNNDHHSNKHSNNASYNSSKSSFLRTTLQCLL</sequence>
<evidence type="ECO:0000313" key="3">
    <source>
        <dbReference type="Proteomes" id="UP000091820"/>
    </source>
</evidence>
<reference evidence="2" key="2">
    <citation type="submission" date="2020-05" db="UniProtKB">
        <authorList>
            <consortium name="EnsemblMetazoa"/>
        </authorList>
    </citation>
    <scope>IDENTIFICATION</scope>
    <source>
        <strain evidence="2">IAEA</strain>
    </source>
</reference>